<organism evidence="1 2">
    <name type="scientific">Trichinella nelsoni</name>
    <dbReference type="NCBI Taxonomy" id="6336"/>
    <lineage>
        <taxon>Eukaryota</taxon>
        <taxon>Metazoa</taxon>
        <taxon>Ecdysozoa</taxon>
        <taxon>Nematoda</taxon>
        <taxon>Enoplea</taxon>
        <taxon>Dorylaimia</taxon>
        <taxon>Trichinellida</taxon>
        <taxon>Trichinellidae</taxon>
        <taxon>Trichinella</taxon>
    </lineage>
</organism>
<keyword evidence="2" id="KW-1185">Reference proteome</keyword>
<comment type="caution">
    <text evidence="1">The sequence shown here is derived from an EMBL/GenBank/DDBJ whole genome shotgun (WGS) entry which is preliminary data.</text>
</comment>
<feature type="non-terminal residue" evidence="1">
    <location>
        <position position="94"/>
    </location>
</feature>
<dbReference type="OrthoDB" id="5932111at2759"/>
<accession>A0A0V0RCZ4</accession>
<reference evidence="1 2" key="1">
    <citation type="submission" date="2015-01" db="EMBL/GenBank/DDBJ databases">
        <title>Evolution of Trichinella species and genotypes.</title>
        <authorList>
            <person name="Korhonen P.K."/>
            <person name="Edoardo P."/>
            <person name="Giuseppe L.R."/>
            <person name="Gasser R.B."/>
        </authorList>
    </citation>
    <scope>NUCLEOTIDE SEQUENCE [LARGE SCALE GENOMIC DNA]</scope>
    <source>
        <strain evidence="1">ISS37</strain>
    </source>
</reference>
<dbReference type="AlphaFoldDB" id="A0A0V0RCZ4"/>
<proteinExistence type="predicted"/>
<dbReference type="EMBL" id="JYDL01000465">
    <property type="protein sequence ID" value="KRX12366.1"/>
    <property type="molecule type" value="Genomic_DNA"/>
</dbReference>
<evidence type="ECO:0000313" key="2">
    <source>
        <dbReference type="Proteomes" id="UP000054630"/>
    </source>
</evidence>
<gene>
    <name evidence="1" type="ORF">T07_3829</name>
</gene>
<protein>
    <submittedName>
        <fullName evidence="1">Uncharacterized protein</fullName>
    </submittedName>
</protein>
<sequence length="94" mass="10574">IYIYINDDETSRLWTVAEYDSKLATPSIPHVFNPNCIIINLFNNRFVSTVFNHVLLVPTSEGVIIIEAFSNSCRFGQHGISSLRQCALNVASEK</sequence>
<feature type="non-terminal residue" evidence="1">
    <location>
        <position position="1"/>
    </location>
</feature>
<dbReference type="Proteomes" id="UP000054630">
    <property type="component" value="Unassembled WGS sequence"/>
</dbReference>
<evidence type="ECO:0000313" key="1">
    <source>
        <dbReference type="EMBL" id="KRX12366.1"/>
    </source>
</evidence>
<name>A0A0V0RCZ4_9BILA</name>